<dbReference type="CDD" id="cd07989">
    <property type="entry name" value="LPLAT_AGPAT-like"/>
    <property type="match status" value="1"/>
</dbReference>
<keyword evidence="2 5" id="KW-0012">Acyltransferase</keyword>
<dbReference type="SMART" id="SM00563">
    <property type="entry name" value="PlsC"/>
    <property type="match status" value="1"/>
</dbReference>
<keyword evidence="1 5" id="KW-0808">Transferase</keyword>
<reference evidence="5 6" key="1">
    <citation type="submission" date="2017-02" db="EMBL/GenBank/DDBJ databases">
        <authorList>
            <person name="Peterson S.W."/>
        </authorList>
    </citation>
    <scope>NUCLEOTIDE SEQUENCE [LARGE SCALE GENOMIC DNA]</scope>
    <source>
        <strain evidence="5 6">LSP_Lj1</strain>
    </source>
</reference>
<dbReference type="STRING" id="1255658.FM114_13100"/>
<keyword evidence="6" id="KW-1185">Reference proteome</keyword>
<gene>
    <name evidence="5" type="ORF">FM114_13100</name>
</gene>
<evidence type="ECO:0000313" key="5">
    <source>
        <dbReference type="EMBL" id="SJN41857.1"/>
    </source>
</evidence>
<evidence type="ECO:0000256" key="3">
    <source>
        <dbReference type="SAM" id="MobiDB-lite"/>
    </source>
</evidence>
<dbReference type="EMBL" id="FUKQ01000047">
    <property type="protein sequence ID" value="SJN41857.1"/>
    <property type="molecule type" value="Genomic_DNA"/>
</dbReference>
<dbReference type="PANTHER" id="PTHR10434:SF11">
    <property type="entry name" value="1-ACYL-SN-GLYCEROL-3-PHOSPHATE ACYLTRANSFERASE"/>
    <property type="match status" value="1"/>
</dbReference>
<protein>
    <submittedName>
        <fullName evidence="5">1-acyl-sn-glycerol-3-phosphate acyltransferase</fullName>
        <ecNumber evidence="5">2.3.1.51</ecNumber>
    </submittedName>
</protein>
<evidence type="ECO:0000259" key="4">
    <source>
        <dbReference type="SMART" id="SM00563"/>
    </source>
</evidence>
<dbReference type="Pfam" id="PF01553">
    <property type="entry name" value="Acyltransferase"/>
    <property type="match status" value="1"/>
</dbReference>
<accession>A0A1R4KC41</accession>
<proteinExistence type="predicted"/>
<dbReference type="SUPFAM" id="SSF69593">
    <property type="entry name" value="Glycerol-3-phosphate (1)-acyltransferase"/>
    <property type="match status" value="1"/>
</dbReference>
<feature type="region of interest" description="Disordered" evidence="3">
    <location>
        <begin position="1"/>
        <end position="36"/>
    </location>
</feature>
<evidence type="ECO:0000256" key="2">
    <source>
        <dbReference type="ARBA" id="ARBA00023315"/>
    </source>
</evidence>
<sequence length="273" mass="29768">MTGSWHARMVQEAARPPDARPATPRTPTRKPTPRAPRRYQNRALAGVRRVIRKSLLATAVKLGVDVELHGSENVDGLEGAFVVVANHSSHLDTALIYAALPDHLTTNLAAGAAADHFFMSWRTALAPVLLFNAYPIDRPGRPHKGNHKGLSSALLKSGTPLLIFPEGTRSRTGAMATFTPGAGRLCVSRKVPCVPVALVGCSEAWPANNRLPRWPRRKVHVVVGRPLHPRPGEGVAAFTRRVEREVVDLHDATAERVGMRSLAVLAARRVRRR</sequence>
<name>A0A1R4KC41_9ACTN</name>
<dbReference type="AlphaFoldDB" id="A0A1R4KC41"/>
<dbReference type="GO" id="GO:0003841">
    <property type="term" value="F:1-acylglycerol-3-phosphate O-acyltransferase activity"/>
    <property type="evidence" value="ECO:0007669"/>
    <property type="project" value="UniProtKB-EC"/>
</dbReference>
<dbReference type="GO" id="GO:0006654">
    <property type="term" value="P:phosphatidic acid biosynthetic process"/>
    <property type="evidence" value="ECO:0007669"/>
    <property type="project" value="TreeGrafter"/>
</dbReference>
<dbReference type="PANTHER" id="PTHR10434">
    <property type="entry name" value="1-ACYL-SN-GLYCEROL-3-PHOSPHATE ACYLTRANSFERASE"/>
    <property type="match status" value="1"/>
</dbReference>
<feature type="compositionally biased region" description="Low complexity" evidence="3">
    <location>
        <begin position="13"/>
        <end position="26"/>
    </location>
</feature>
<dbReference type="InterPro" id="IPR002123">
    <property type="entry name" value="Plipid/glycerol_acylTrfase"/>
</dbReference>
<dbReference type="EC" id="2.3.1.51" evidence="5"/>
<feature type="domain" description="Phospholipid/glycerol acyltransferase" evidence="4">
    <location>
        <begin position="81"/>
        <end position="201"/>
    </location>
</feature>
<dbReference type="Proteomes" id="UP000188342">
    <property type="component" value="Unassembled WGS sequence"/>
</dbReference>
<organism evidence="5 6">
    <name type="scientific">Luteococcus japonicus LSP_Lj1</name>
    <dbReference type="NCBI Taxonomy" id="1255658"/>
    <lineage>
        <taxon>Bacteria</taxon>
        <taxon>Bacillati</taxon>
        <taxon>Actinomycetota</taxon>
        <taxon>Actinomycetes</taxon>
        <taxon>Propionibacteriales</taxon>
        <taxon>Propionibacteriaceae</taxon>
        <taxon>Luteococcus</taxon>
    </lineage>
</organism>
<evidence type="ECO:0000256" key="1">
    <source>
        <dbReference type="ARBA" id="ARBA00022679"/>
    </source>
</evidence>
<evidence type="ECO:0000313" key="6">
    <source>
        <dbReference type="Proteomes" id="UP000188342"/>
    </source>
</evidence>
<feature type="compositionally biased region" description="Basic residues" evidence="3">
    <location>
        <begin position="27"/>
        <end position="36"/>
    </location>
</feature>